<feature type="region of interest" description="Disordered" evidence="1">
    <location>
        <begin position="1"/>
        <end position="25"/>
    </location>
</feature>
<sequence length="186" mass="21284">MCIENVGPTSRRHVHRHTKEGSLRDCGGEEGLSRTLLRTSTLQKSSFTAIHEIGSSTCKRTSSISSRELACSAKLPQYRTETIPWSNFSVVSRRTHTRPMTQRCKRESGHWLLARRPSLSSLWNRRCKSVRDYHEDEERVRYTSEYDCAIESVYKKTGRALWVTACNRYCRDARGFAHAAGFALAP</sequence>
<evidence type="ECO:0000256" key="1">
    <source>
        <dbReference type="SAM" id="MobiDB-lite"/>
    </source>
</evidence>
<dbReference type="Proteomes" id="UP000193067">
    <property type="component" value="Unassembled WGS sequence"/>
</dbReference>
<accession>A0A1Y2I9J6</accession>
<keyword evidence="3" id="KW-1185">Reference proteome</keyword>
<evidence type="ECO:0000313" key="2">
    <source>
        <dbReference type="EMBL" id="OSC97826.1"/>
    </source>
</evidence>
<organism evidence="2 3">
    <name type="scientific">Trametes coccinea (strain BRFM310)</name>
    <name type="common">Pycnoporus coccineus</name>
    <dbReference type="NCBI Taxonomy" id="1353009"/>
    <lineage>
        <taxon>Eukaryota</taxon>
        <taxon>Fungi</taxon>
        <taxon>Dikarya</taxon>
        <taxon>Basidiomycota</taxon>
        <taxon>Agaricomycotina</taxon>
        <taxon>Agaricomycetes</taxon>
        <taxon>Polyporales</taxon>
        <taxon>Polyporaceae</taxon>
        <taxon>Trametes</taxon>
    </lineage>
</organism>
<gene>
    <name evidence="2" type="ORF">PYCCODRAFT_1095530</name>
</gene>
<evidence type="ECO:0000313" key="3">
    <source>
        <dbReference type="Proteomes" id="UP000193067"/>
    </source>
</evidence>
<protein>
    <submittedName>
        <fullName evidence="2">Uncharacterized protein</fullName>
    </submittedName>
</protein>
<proteinExistence type="predicted"/>
<dbReference type="EMBL" id="KZ084145">
    <property type="protein sequence ID" value="OSC97826.1"/>
    <property type="molecule type" value="Genomic_DNA"/>
</dbReference>
<name>A0A1Y2I9J6_TRAC3</name>
<reference evidence="2 3" key="1">
    <citation type="journal article" date="2015" name="Biotechnol. Biofuels">
        <title>Enhanced degradation of softwood versus hardwood by the white-rot fungus Pycnoporus coccineus.</title>
        <authorList>
            <person name="Couturier M."/>
            <person name="Navarro D."/>
            <person name="Chevret D."/>
            <person name="Henrissat B."/>
            <person name="Piumi F."/>
            <person name="Ruiz-Duenas F.J."/>
            <person name="Martinez A.T."/>
            <person name="Grigoriev I.V."/>
            <person name="Riley R."/>
            <person name="Lipzen A."/>
            <person name="Berrin J.G."/>
            <person name="Master E.R."/>
            <person name="Rosso M.N."/>
        </authorList>
    </citation>
    <scope>NUCLEOTIDE SEQUENCE [LARGE SCALE GENOMIC DNA]</scope>
    <source>
        <strain evidence="2 3">BRFM310</strain>
    </source>
</reference>
<dbReference type="AlphaFoldDB" id="A0A1Y2I9J6"/>